<proteinExistence type="predicted"/>
<evidence type="ECO:0000259" key="2">
    <source>
        <dbReference type="PROSITE" id="PS50076"/>
    </source>
</evidence>
<feature type="domain" description="J" evidence="2">
    <location>
        <begin position="140"/>
        <end position="193"/>
    </location>
</feature>
<evidence type="ECO:0000313" key="4">
    <source>
        <dbReference type="Proteomes" id="UP000228621"/>
    </source>
</evidence>
<dbReference type="PROSITE" id="PS50076">
    <property type="entry name" value="DNAJ_2"/>
    <property type="match status" value="1"/>
</dbReference>
<dbReference type="Gene3D" id="1.10.287.110">
    <property type="entry name" value="DnaJ domain"/>
    <property type="match status" value="1"/>
</dbReference>
<keyword evidence="1" id="KW-0143">Chaperone</keyword>
<dbReference type="InterPro" id="IPR021059">
    <property type="entry name" value="DnaJ-related_N"/>
</dbReference>
<dbReference type="Pfam" id="PF00226">
    <property type="entry name" value="DnaJ"/>
    <property type="match status" value="1"/>
</dbReference>
<dbReference type="Pfam" id="PF12339">
    <property type="entry name" value="DNAJ_related"/>
    <property type="match status" value="1"/>
</dbReference>
<sequence>MFNPLTDVIFRIICQSQPWKVHTIAAVLLEQDQLPRLDDDENKNLFKRNFLIMNALYQLQQELIADNQYLHIEALNIYLGPKTDGDQLELNDPLRNYYLDWQHYETSREEVETLLDSFWQRFAFGSARQPAPLAPEEFNRIRTRWQLPEKYDRKQLSRSWRKLALAHHPDKSGDEETFKRLMNEYEILKYGLRS</sequence>
<dbReference type="CDD" id="cd06257">
    <property type="entry name" value="DnaJ"/>
    <property type="match status" value="1"/>
</dbReference>
<protein>
    <submittedName>
        <fullName evidence="3">Molecular chaperone DnaJ</fullName>
    </submittedName>
</protein>
<dbReference type="Proteomes" id="UP000228621">
    <property type="component" value="Unassembled WGS sequence"/>
</dbReference>
<keyword evidence="4" id="KW-1185">Reference proteome</keyword>
<accession>A0A2A5JL36</accession>
<dbReference type="RefSeq" id="WP_099643642.1">
    <property type="nucleotide sequence ID" value="NZ_JAQPZX010000057.1"/>
</dbReference>
<evidence type="ECO:0000256" key="1">
    <source>
        <dbReference type="ARBA" id="ARBA00023186"/>
    </source>
</evidence>
<dbReference type="EMBL" id="NKHF01000098">
    <property type="protein sequence ID" value="PCK30059.1"/>
    <property type="molecule type" value="Genomic_DNA"/>
</dbReference>
<dbReference type="OrthoDB" id="581986at2"/>
<dbReference type="InterPro" id="IPR001623">
    <property type="entry name" value="DnaJ_domain"/>
</dbReference>
<evidence type="ECO:0000313" key="3">
    <source>
        <dbReference type="EMBL" id="PCK30059.1"/>
    </source>
</evidence>
<name>A0A2A5JL36_PSEO7</name>
<gene>
    <name evidence="3" type="ORF">CEX98_19290</name>
</gene>
<reference evidence="4" key="1">
    <citation type="journal article" date="2019" name="Genome Announc.">
        <title>Draft Genome Sequence of Pseudoalteromonas piscicida Strain 36Y ROTHPW, an Hypersaline Seawater Isolate from the South Coast of Sonora, Mexico.</title>
        <authorList>
            <person name="Sanchez-Diaz R."/>
            <person name="Molina-Garza Z.J."/>
            <person name="Cruz-Suarez L.E."/>
            <person name="Selvin J."/>
            <person name="Kiran G.S."/>
            <person name="Ibarra-Gamez J.C."/>
            <person name="Gomez-Gil B."/>
            <person name="Galaviz-Silva L."/>
        </authorList>
    </citation>
    <scope>NUCLEOTIDE SEQUENCE [LARGE SCALE GENOMIC DNA]</scope>
    <source>
        <strain evidence="4">36Y_RITHPW</strain>
    </source>
</reference>
<dbReference type="SUPFAM" id="SSF46565">
    <property type="entry name" value="Chaperone J-domain"/>
    <property type="match status" value="1"/>
</dbReference>
<organism evidence="3 4">
    <name type="scientific">Pseudoalteromonas piscicida</name>
    <dbReference type="NCBI Taxonomy" id="43662"/>
    <lineage>
        <taxon>Bacteria</taxon>
        <taxon>Pseudomonadati</taxon>
        <taxon>Pseudomonadota</taxon>
        <taxon>Gammaproteobacteria</taxon>
        <taxon>Alteromonadales</taxon>
        <taxon>Pseudoalteromonadaceae</taxon>
        <taxon>Pseudoalteromonas</taxon>
    </lineage>
</organism>
<dbReference type="AlphaFoldDB" id="A0A2A5JL36"/>
<dbReference type="InterPro" id="IPR036869">
    <property type="entry name" value="J_dom_sf"/>
</dbReference>
<comment type="caution">
    <text evidence="3">The sequence shown here is derived from an EMBL/GenBank/DDBJ whole genome shotgun (WGS) entry which is preliminary data.</text>
</comment>